<evidence type="ECO:0000256" key="9">
    <source>
        <dbReference type="RuleBase" id="RU003656"/>
    </source>
</evidence>
<dbReference type="GO" id="GO:0005886">
    <property type="term" value="C:plasma membrane"/>
    <property type="evidence" value="ECO:0007669"/>
    <property type="project" value="UniProtKB-SubCell"/>
</dbReference>
<dbReference type="HAMAP" id="MF_00530">
    <property type="entry name" value="ATP_synth_epsil_bac"/>
    <property type="match status" value="1"/>
</dbReference>
<evidence type="ECO:0000256" key="4">
    <source>
        <dbReference type="ARBA" id="ARBA00023065"/>
    </source>
</evidence>
<name>A0A6L5YFA0_9FIRM</name>
<comment type="similarity">
    <text evidence="2 8 9">Belongs to the ATPase epsilon chain family.</text>
</comment>
<reference evidence="12 13" key="1">
    <citation type="submission" date="2019-08" db="EMBL/GenBank/DDBJ databases">
        <title>In-depth cultivation of the pig gut microbiome towards novel bacterial diversity and tailored functional studies.</title>
        <authorList>
            <person name="Wylensek D."/>
            <person name="Hitch T.C.A."/>
            <person name="Clavel T."/>
        </authorList>
    </citation>
    <scope>NUCLEOTIDE SEQUENCE [LARGE SCALE GENOMIC DNA]</scope>
    <source>
        <strain evidence="12 13">WCA3-601-WT-6H</strain>
    </source>
</reference>
<comment type="function">
    <text evidence="8">Produces ATP from ADP in the presence of a proton gradient across the membrane.</text>
</comment>
<dbReference type="GO" id="GO:0005524">
    <property type="term" value="F:ATP binding"/>
    <property type="evidence" value="ECO:0007669"/>
    <property type="project" value="UniProtKB-UniRule"/>
</dbReference>
<evidence type="ECO:0000259" key="11">
    <source>
        <dbReference type="Pfam" id="PF02823"/>
    </source>
</evidence>
<keyword evidence="5 8" id="KW-0472">Membrane</keyword>
<dbReference type="GO" id="GO:0046933">
    <property type="term" value="F:proton-transporting ATP synthase activity, rotational mechanism"/>
    <property type="evidence" value="ECO:0007669"/>
    <property type="project" value="UniProtKB-UniRule"/>
</dbReference>
<dbReference type="AlphaFoldDB" id="A0A6L5YFA0"/>
<dbReference type="InterPro" id="IPR020547">
    <property type="entry name" value="ATP_synth_F1_esu_C"/>
</dbReference>
<dbReference type="Pfam" id="PF00401">
    <property type="entry name" value="ATP-synt_DE"/>
    <property type="match status" value="1"/>
</dbReference>
<dbReference type="Gene3D" id="1.20.5.440">
    <property type="entry name" value="ATP synthase delta/epsilon subunit, C-terminal domain"/>
    <property type="match status" value="1"/>
</dbReference>
<protein>
    <recommendedName>
        <fullName evidence="8">ATP synthase epsilon chain</fullName>
    </recommendedName>
    <alternativeName>
        <fullName evidence="8">ATP synthase F1 sector epsilon subunit</fullName>
    </alternativeName>
    <alternativeName>
        <fullName evidence="8">F-ATPase epsilon subunit</fullName>
    </alternativeName>
</protein>
<evidence type="ECO:0000256" key="2">
    <source>
        <dbReference type="ARBA" id="ARBA00005712"/>
    </source>
</evidence>
<dbReference type="InterPro" id="IPR020546">
    <property type="entry name" value="ATP_synth_F1_dsu/esu_N"/>
</dbReference>
<evidence type="ECO:0000259" key="10">
    <source>
        <dbReference type="Pfam" id="PF00401"/>
    </source>
</evidence>
<dbReference type="Pfam" id="PF02823">
    <property type="entry name" value="ATP-synt_DE_N"/>
    <property type="match status" value="1"/>
</dbReference>
<gene>
    <name evidence="8 12" type="primary">atpC</name>
    <name evidence="12" type="ORF">FYJ59_00930</name>
</gene>
<evidence type="ECO:0000256" key="1">
    <source>
        <dbReference type="ARBA" id="ARBA00004202"/>
    </source>
</evidence>
<evidence type="ECO:0000256" key="8">
    <source>
        <dbReference type="HAMAP-Rule" id="MF_00530"/>
    </source>
</evidence>
<dbReference type="PANTHER" id="PTHR13822:SF10">
    <property type="entry name" value="ATP SYNTHASE EPSILON CHAIN, CHLOROPLASTIC"/>
    <property type="match status" value="1"/>
</dbReference>
<keyword evidence="4 8" id="KW-0406">Ion transport</keyword>
<dbReference type="Gene3D" id="2.60.15.10">
    <property type="entry name" value="F0F1 ATP synthase delta/epsilon subunit, N-terminal"/>
    <property type="match status" value="1"/>
</dbReference>
<accession>A0A6L5YFA0</accession>
<feature type="domain" description="ATP synthase F1 complex delta/epsilon subunit N-terminal" evidence="11">
    <location>
        <begin position="6"/>
        <end position="86"/>
    </location>
</feature>
<keyword evidence="3 8" id="KW-0813">Transport</keyword>
<feature type="domain" description="ATP synthase epsilon subunit C-terminal" evidence="10">
    <location>
        <begin position="90"/>
        <end position="132"/>
    </location>
</feature>
<evidence type="ECO:0000256" key="3">
    <source>
        <dbReference type="ARBA" id="ARBA00022448"/>
    </source>
</evidence>
<proteinExistence type="inferred from homology"/>
<dbReference type="EMBL" id="VUMU01000001">
    <property type="protein sequence ID" value="MST56825.1"/>
    <property type="molecule type" value="Genomic_DNA"/>
</dbReference>
<keyword evidence="13" id="KW-1185">Reference proteome</keyword>
<comment type="subcellular location">
    <subcellularLocation>
        <location evidence="1 8">Cell membrane</location>
        <topology evidence="1 8">Peripheral membrane protein</topology>
    </subcellularLocation>
</comment>
<dbReference type="CDD" id="cd12152">
    <property type="entry name" value="F1-ATPase_delta"/>
    <property type="match status" value="1"/>
</dbReference>
<dbReference type="Proteomes" id="UP000476055">
    <property type="component" value="Unassembled WGS sequence"/>
</dbReference>
<comment type="caution">
    <text evidence="12">The sequence shown here is derived from an EMBL/GenBank/DDBJ whole genome shotgun (WGS) entry which is preliminary data.</text>
</comment>
<organism evidence="12 13">
    <name type="scientific">Waltera intestinalis</name>
    <dbReference type="NCBI Taxonomy" id="2606635"/>
    <lineage>
        <taxon>Bacteria</taxon>
        <taxon>Bacillati</taxon>
        <taxon>Bacillota</taxon>
        <taxon>Clostridia</taxon>
        <taxon>Lachnospirales</taxon>
        <taxon>Lachnospiraceae</taxon>
        <taxon>Waltera</taxon>
    </lineage>
</organism>
<keyword evidence="8" id="KW-0375">Hydrogen ion transport</keyword>
<keyword evidence="6 8" id="KW-0139">CF(1)</keyword>
<evidence type="ECO:0000313" key="13">
    <source>
        <dbReference type="Proteomes" id="UP000476055"/>
    </source>
</evidence>
<dbReference type="SUPFAM" id="SSF46604">
    <property type="entry name" value="Epsilon subunit of F1F0-ATP synthase C-terminal domain"/>
    <property type="match status" value="1"/>
</dbReference>
<sequence length="140" mass="15948">MHMNTFSLKVIASDKVFFDGKCGIIIVPALDGEQAIMSHHEDMVIATREGEVRFKEKEEDDWTKAVVGVGCVYISHNRVIMLVDTAERPEDIDRVRAEAALERAQEQLRQKQSIQEYHVSQASMARAMLRLKEAGKYEVK</sequence>
<evidence type="ECO:0000313" key="12">
    <source>
        <dbReference type="EMBL" id="MST56825.1"/>
    </source>
</evidence>
<comment type="subunit">
    <text evidence="8 9">F-type ATPases have 2 components, CF(1) - the catalytic core - and CF(0) - the membrane proton channel. CF(1) has five subunits: alpha(3), beta(3), gamma(1), delta(1), epsilon(1). CF(0) has three main subunits: a, b and c.</text>
</comment>
<dbReference type="InterPro" id="IPR036771">
    <property type="entry name" value="ATPsynth_dsu/esu_N"/>
</dbReference>
<keyword evidence="7 8" id="KW-0066">ATP synthesis</keyword>
<dbReference type="PANTHER" id="PTHR13822">
    <property type="entry name" value="ATP SYNTHASE DELTA/EPSILON CHAIN"/>
    <property type="match status" value="1"/>
</dbReference>
<keyword evidence="8" id="KW-1003">Cell membrane</keyword>
<dbReference type="InterPro" id="IPR036794">
    <property type="entry name" value="ATP_F1_dsu/esu_C_sf"/>
</dbReference>
<evidence type="ECO:0000256" key="5">
    <source>
        <dbReference type="ARBA" id="ARBA00023136"/>
    </source>
</evidence>
<dbReference type="GO" id="GO:0045259">
    <property type="term" value="C:proton-transporting ATP synthase complex"/>
    <property type="evidence" value="ECO:0007669"/>
    <property type="project" value="UniProtKB-KW"/>
</dbReference>
<evidence type="ECO:0000256" key="7">
    <source>
        <dbReference type="ARBA" id="ARBA00023310"/>
    </source>
</evidence>
<dbReference type="NCBIfam" id="TIGR01216">
    <property type="entry name" value="ATP_synt_epsi"/>
    <property type="match status" value="1"/>
</dbReference>
<dbReference type="InterPro" id="IPR001469">
    <property type="entry name" value="ATP_synth_F1_dsu/esu"/>
</dbReference>
<dbReference type="SUPFAM" id="SSF51344">
    <property type="entry name" value="Epsilon subunit of F1F0-ATP synthase N-terminal domain"/>
    <property type="match status" value="1"/>
</dbReference>
<evidence type="ECO:0000256" key="6">
    <source>
        <dbReference type="ARBA" id="ARBA00023196"/>
    </source>
</evidence>